<proteinExistence type="predicted"/>
<dbReference type="AlphaFoldDB" id="A0A2T2WKH4"/>
<evidence type="ECO:0000313" key="1">
    <source>
        <dbReference type="EMBL" id="PSR22732.1"/>
    </source>
</evidence>
<gene>
    <name evidence="1" type="ORF">C7B45_05915</name>
</gene>
<evidence type="ECO:0000313" key="2">
    <source>
        <dbReference type="Proteomes" id="UP000241848"/>
    </source>
</evidence>
<accession>A0A2T2WKH4</accession>
<comment type="caution">
    <text evidence="1">The sequence shown here is derived from an EMBL/GenBank/DDBJ whole genome shotgun (WGS) entry which is preliminary data.</text>
</comment>
<organism evidence="1 2">
    <name type="scientific">Sulfobacillus acidophilus</name>
    <dbReference type="NCBI Taxonomy" id="53633"/>
    <lineage>
        <taxon>Bacteria</taxon>
        <taxon>Bacillati</taxon>
        <taxon>Bacillota</taxon>
        <taxon>Clostridia</taxon>
        <taxon>Eubacteriales</taxon>
        <taxon>Clostridiales Family XVII. Incertae Sedis</taxon>
        <taxon>Sulfobacillus</taxon>
    </lineage>
</organism>
<reference evidence="1 2" key="1">
    <citation type="journal article" date="2014" name="BMC Genomics">
        <title>Comparison of environmental and isolate Sulfobacillus genomes reveals diverse carbon, sulfur, nitrogen, and hydrogen metabolisms.</title>
        <authorList>
            <person name="Justice N.B."/>
            <person name="Norman A."/>
            <person name="Brown C.T."/>
            <person name="Singh A."/>
            <person name="Thomas B.C."/>
            <person name="Banfield J.F."/>
        </authorList>
    </citation>
    <scope>NUCLEOTIDE SEQUENCE [LARGE SCALE GENOMIC DNA]</scope>
    <source>
        <strain evidence="1">AMDSBA3</strain>
    </source>
</reference>
<dbReference type="EMBL" id="PXYV01000013">
    <property type="protein sequence ID" value="PSR22732.1"/>
    <property type="molecule type" value="Genomic_DNA"/>
</dbReference>
<protein>
    <submittedName>
        <fullName evidence="1">Uncharacterized protein</fullName>
    </submittedName>
</protein>
<sequence>MHHETQQEYTPQRLLRDADYAVSTRTVLADLERVQAVPLTINNQTYLCRTPFVGHSATAFRIAHVAVPPTIALRPH</sequence>
<dbReference type="Proteomes" id="UP000241848">
    <property type="component" value="Unassembled WGS sequence"/>
</dbReference>
<name>A0A2T2WKH4_9FIRM</name>